<dbReference type="EMBL" id="JBHSLV010000012">
    <property type="protein sequence ID" value="MFC5392542.1"/>
    <property type="molecule type" value="Genomic_DNA"/>
</dbReference>
<name>A0ABW0H5Q6_9HYPH</name>
<sequence length="270" mass="30439">MTRSDTWQSALYVGRVRHSRFRPKPHALAYRVFWMLLDLDEIDALAKRSHLFSRNHFNLYAFRDADYGDRSGRPLKDQVAEALAAAGIGWDDGAVRLLTMPRILGYAFNPVSIYFCYGRDGGLRATIYEVHNTFGEIHSYVAPVGGQARPVRQEAEKRFHVSPFMGLAMRYAFQVEPPGERVAVVIDGHDAEGRLIAASLSGERRTLDDPALLRLLATHPLLTLKVTAAIHWHALRLLAKRVRWWTHPAPPEHRFSTGRAAPLPKGSTQP</sequence>
<evidence type="ECO:0000313" key="3">
    <source>
        <dbReference type="Proteomes" id="UP001596104"/>
    </source>
</evidence>
<feature type="region of interest" description="Disordered" evidence="1">
    <location>
        <begin position="251"/>
        <end position="270"/>
    </location>
</feature>
<proteinExistence type="predicted"/>
<accession>A0ABW0H5Q6</accession>
<keyword evidence="3" id="KW-1185">Reference proteome</keyword>
<dbReference type="PANTHER" id="PTHR33973">
    <property type="entry name" value="OS07G0153300 PROTEIN"/>
    <property type="match status" value="1"/>
</dbReference>
<organism evidence="2 3">
    <name type="scientific">Bosea vestrisii</name>
    <dbReference type="NCBI Taxonomy" id="151416"/>
    <lineage>
        <taxon>Bacteria</taxon>
        <taxon>Pseudomonadati</taxon>
        <taxon>Pseudomonadota</taxon>
        <taxon>Alphaproteobacteria</taxon>
        <taxon>Hyphomicrobiales</taxon>
        <taxon>Boseaceae</taxon>
        <taxon>Bosea</taxon>
    </lineage>
</organism>
<protein>
    <submittedName>
        <fullName evidence="2">DUF1365 domain-containing protein</fullName>
    </submittedName>
</protein>
<evidence type="ECO:0000256" key="1">
    <source>
        <dbReference type="SAM" id="MobiDB-lite"/>
    </source>
</evidence>
<dbReference type="PANTHER" id="PTHR33973:SF4">
    <property type="entry name" value="OS07G0153300 PROTEIN"/>
    <property type="match status" value="1"/>
</dbReference>
<gene>
    <name evidence="2" type="ORF">ACFPPC_07810</name>
</gene>
<dbReference type="RefSeq" id="WP_291677266.1">
    <property type="nucleotide sequence ID" value="NZ_JBHSLV010000012.1"/>
</dbReference>
<reference evidence="3" key="1">
    <citation type="journal article" date="2019" name="Int. J. Syst. Evol. Microbiol.">
        <title>The Global Catalogue of Microorganisms (GCM) 10K type strain sequencing project: providing services to taxonomists for standard genome sequencing and annotation.</title>
        <authorList>
            <consortium name="The Broad Institute Genomics Platform"/>
            <consortium name="The Broad Institute Genome Sequencing Center for Infectious Disease"/>
            <person name="Wu L."/>
            <person name="Ma J."/>
        </authorList>
    </citation>
    <scope>NUCLEOTIDE SEQUENCE [LARGE SCALE GENOMIC DNA]</scope>
    <source>
        <strain evidence="3">CGMCC 1.16326</strain>
    </source>
</reference>
<dbReference type="Proteomes" id="UP001596104">
    <property type="component" value="Unassembled WGS sequence"/>
</dbReference>
<evidence type="ECO:0000313" key="2">
    <source>
        <dbReference type="EMBL" id="MFC5392542.1"/>
    </source>
</evidence>
<dbReference type="InterPro" id="IPR010775">
    <property type="entry name" value="DUF1365"/>
</dbReference>
<dbReference type="Pfam" id="PF07103">
    <property type="entry name" value="DUF1365"/>
    <property type="match status" value="1"/>
</dbReference>
<comment type="caution">
    <text evidence="2">The sequence shown here is derived from an EMBL/GenBank/DDBJ whole genome shotgun (WGS) entry which is preliminary data.</text>
</comment>